<dbReference type="GO" id="GO:0009249">
    <property type="term" value="P:protein lipoylation"/>
    <property type="evidence" value="ECO:0007669"/>
    <property type="project" value="UniProtKB-ARBA"/>
</dbReference>
<dbReference type="Pfam" id="PF21948">
    <property type="entry name" value="LplA-B_cat"/>
    <property type="match status" value="1"/>
</dbReference>
<comment type="caution">
    <text evidence="2">The sequence shown here is derived from an EMBL/GenBank/DDBJ whole genome shotgun (WGS) entry which is preliminary data.</text>
</comment>
<organism evidence="2 3">
    <name type="scientific">Lentilactobacillus farraginis DSM 18382 = JCM 14108</name>
    <dbReference type="NCBI Taxonomy" id="1423743"/>
    <lineage>
        <taxon>Bacteria</taxon>
        <taxon>Bacillati</taxon>
        <taxon>Bacillota</taxon>
        <taxon>Bacilli</taxon>
        <taxon>Lactobacillales</taxon>
        <taxon>Lactobacillaceae</taxon>
        <taxon>Lentilactobacillus</taxon>
    </lineage>
</organism>
<dbReference type="GO" id="GO:0140096">
    <property type="term" value="F:catalytic activity, acting on a protein"/>
    <property type="evidence" value="ECO:0007669"/>
    <property type="project" value="UniProtKB-ARBA"/>
</dbReference>
<name>A0A0R1W150_9LACO</name>
<dbReference type="InterPro" id="IPR004143">
    <property type="entry name" value="BPL_LPL_catalytic"/>
</dbReference>
<proteinExistence type="predicted"/>
<dbReference type="Proteomes" id="UP000051966">
    <property type="component" value="Unassembled WGS sequence"/>
</dbReference>
<gene>
    <name evidence="2" type="ORF">FD41_GL002490</name>
</gene>
<dbReference type="GO" id="GO:0016740">
    <property type="term" value="F:transferase activity"/>
    <property type="evidence" value="ECO:0007669"/>
    <property type="project" value="UniProtKB-ARBA"/>
</dbReference>
<accession>A0A0R1W150</accession>
<evidence type="ECO:0000313" key="3">
    <source>
        <dbReference type="Proteomes" id="UP000051966"/>
    </source>
</evidence>
<dbReference type="SUPFAM" id="SSF55681">
    <property type="entry name" value="Class II aaRS and biotin synthetases"/>
    <property type="match status" value="1"/>
</dbReference>
<dbReference type="PATRIC" id="fig|1423743.5.peg.2556"/>
<keyword evidence="3" id="KW-1185">Reference proteome</keyword>
<dbReference type="GO" id="GO:0016874">
    <property type="term" value="F:ligase activity"/>
    <property type="evidence" value="ECO:0007669"/>
    <property type="project" value="UniProtKB-KW"/>
</dbReference>
<dbReference type="PANTHER" id="PTHR43679">
    <property type="entry name" value="OCTANOYLTRANSFERASE LIPM-RELATED"/>
    <property type="match status" value="1"/>
</dbReference>
<evidence type="ECO:0000259" key="1">
    <source>
        <dbReference type="PROSITE" id="PS51733"/>
    </source>
</evidence>
<dbReference type="InterPro" id="IPR045864">
    <property type="entry name" value="aa-tRNA-synth_II/BPL/LPL"/>
</dbReference>
<dbReference type="PANTHER" id="PTHR43679:SF2">
    <property type="entry name" value="OCTANOYL-[GCVH]:PROTEIN N-OCTANOYLTRANSFERASE"/>
    <property type="match status" value="1"/>
</dbReference>
<sequence>MGFTDIPITVIRKTYTAADKLIAFADTNALLADCDQFQRPFIHFWTTSQPTLILGINDRHLPKLTAGLQYLVRQNYDYFLRNSGGLAVISDPGVLNISLFVPDHQQKLTVDAAYEIIAGLMRSTFPTFNLDTYEVINSYCPGKYDLSVNGQKIAGIAQRRSKGAVALMLYLSVTGNQDERSEIVSEFYHAGAAYSQNQWSFPQVDKSVMTTVSDLGFAALDLSTVERAFLTAVSHRGMSLDLDGSHQLLRSETYLDLQKKQLRKIQLRNQQLPII</sequence>
<dbReference type="RefSeq" id="WP_056983709.1">
    <property type="nucleotide sequence ID" value="NZ_AZFY01000042.1"/>
</dbReference>
<dbReference type="AlphaFoldDB" id="A0A0R1W150"/>
<protein>
    <submittedName>
        <fullName evidence="2">Lipoate--protein ligase A</fullName>
    </submittedName>
</protein>
<dbReference type="Gene3D" id="3.30.930.10">
    <property type="entry name" value="Bira Bifunctional Protein, Domain 2"/>
    <property type="match status" value="1"/>
</dbReference>
<evidence type="ECO:0000313" key="2">
    <source>
        <dbReference type="EMBL" id="KRM09604.1"/>
    </source>
</evidence>
<keyword evidence="2" id="KW-0436">Ligase</keyword>
<dbReference type="EMBL" id="AZFY01000042">
    <property type="protein sequence ID" value="KRM09604.1"/>
    <property type="molecule type" value="Genomic_DNA"/>
</dbReference>
<feature type="domain" description="BPL/LPL catalytic" evidence="1">
    <location>
        <begin position="36"/>
        <end position="220"/>
    </location>
</feature>
<dbReference type="PROSITE" id="PS51733">
    <property type="entry name" value="BPL_LPL_CATALYTIC"/>
    <property type="match status" value="1"/>
</dbReference>
<dbReference type="InterPro" id="IPR050664">
    <property type="entry name" value="Octanoyltrans_LipM/LipL"/>
</dbReference>
<reference evidence="2 3" key="1">
    <citation type="journal article" date="2015" name="Genome Announc.">
        <title>Expanding the biotechnology potential of lactobacilli through comparative genomics of 213 strains and associated genera.</title>
        <authorList>
            <person name="Sun Z."/>
            <person name="Harris H.M."/>
            <person name="McCann A."/>
            <person name="Guo C."/>
            <person name="Argimon S."/>
            <person name="Zhang W."/>
            <person name="Yang X."/>
            <person name="Jeffery I.B."/>
            <person name="Cooney J.C."/>
            <person name="Kagawa T.F."/>
            <person name="Liu W."/>
            <person name="Song Y."/>
            <person name="Salvetti E."/>
            <person name="Wrobel A."/>
            <person name="Rasinkangas P."/>
            <person name="Parkhill J."/>
            <person name="Rea M.C."/>
            <person name="O'Sullivan O."/>
            <person name="Ritari J."/>
            <person name="Douillard F.P."/>
            <person name="Paul Ross R."/>
            <person name="Yang R."/>
            <person name="Briner A.E."/>
            <person name="Felis G.E."/>
            <person name="de Vos W.M."/>
            <person name="Barrangou R."/>
            <person name="Klaenhammer T.R."/>
            <person name="Caufield P.W."/>
            <person name="Cui Y."/>
            <person name="Zhang H."/>
            <person name="O'Toole P.W."/>
        </authorList>
    </citation>
    <scope>NUCLEOTIDE SEQUENCE [LARGE SCALE GENOMIC DNA]</scope>
    <source>
        <strain evidence="2 3">DSM 18382</strain>
    </source>
</reference>
<dbReference type="OrthoDB" id="2080934at2"/>